<name>A0A365QPF2_9BURK</name>
<evidence type="ECO:0000313" key="2">
    <source>
        <dbReference type="Proteomes" id="UP000252458"/>
    </source>
</evidence>
<sequence length="102" mass="11674">MSRSGTEATDAQSASRRLLETRNKDENVVLEFRPCHRQLMYVACLWSRWTKPGESDLLSFAAITDDLSDHATLTIRQRGLMMLDVRHCACAFVGLQLYRGKR</sequence>
<reference evidence="1 2" key="1">
    <citation type="submission" date="2018-06" db="EMBL/GenBank/DDBJ databases">
        <title>Draft genome sequence of Burkholderia reimsis strain BE51 isolated from a French agricultural soil.</title>
        <authorList>
            <person name="Esmaeel Q."/>
        </authorList>
    </citation>
    <scope>NUCLEOTIDE SEQUENCE [LARGE SCALE GENOMIC DNA]</scope>
    <source>
        <strain evidence="1 2">BE51</strain>
    </source>
</reference>
<dbReference type="SUPFAM" id="SSF143081">
    <property type="entry name" value="BB1717-like"/>
    <property type="match status" value="1"/>
</dbReference>
<organism evidence="1 2">
    <name type="scientific">Burkholderia reimsis</name>
    <dbReference type="NCBI Taxonomy" id="2234132"/>
    <lineage>
        <taxon>Bacteria</taxon>
        <taxon>Pseudomonadati</taxon>
        <taxon>Pseudomonadota</taxon>
        <taxon>Betaproteobacteria</taxon>
        <taxon>Burkholderiales</taxon>
        <taxon>Burkholderiaceae</taxon>
        <taxon>Burkholderia</taxon>
    </lineage>
</organism>
<dbReference type="InterPro" id="IPR036590">
    <property type="entry name" value="SRAP-like"/>
</dbReference>
<evidence type="ECO:0000313" key="1">
    <source>
        <dbReference type="EMBL" id="RBB35979.1"/>
    </source>
</evidence>
<dbReference type="EMBL" id="QMFZ01000026">
    <property type="protein sequence ID" value="RBB35979.1"/>
    <property type="molecule type" value="Genomic_DNA"/>
</dbReference>
<keyword evidence="2" id="KW-1185">Reference proteome</keyword>
<protein>
    <submittedName>
        <fullName evidence="1">Uncharacterized protein</fullName>
    </submittedName>
</protein>
<dbReference type="Gene3D" id="3.90.1680.10">
    <property type="entry name" value="SOS response associated peptidase-like"/>
    <property type="match status" value="1"/>
</dbReference>
<comment type="caution">
    <text evidence="1">The sequence shown here is derived from an EMBL/GenBank/DDBJ whole genome shotgun (WGS) entry which is preliminary data.</text>
</comment>
<accession>A0A365QPF2</accession>
<proteinExistence type="predicted"/>
<dbReference type="Proteomes" id="UP000252458">
    <property type="component" value="Unassembled WGS sequence"/>
</dbReference>
<dbReference type="AlphaFoldDB" id="A0A365QPF2"/>
<gene>
    <name evidence="1" type="ORF">DPV79_26905</name>
</gene>